<protein>
    <submittedName>
        <fullName evidence="1">Glycosyltransferase</fullName>
    </submittedName>
</protein>
<comment type="caution">
    <text evidence="1">The sequence shown here is derived from an EMBL/GenBank/DDBJ whole genome shotgun (WGS) entry which is preliminary data.</text>
</comment>
<dbReference type="SUPFAM" id="SSF53756">
    <property type="entry name" value="UDP-Glycosyltransferase/glycogen phosphorylase"/>
    <property type="match status" value="1"/>
</dbReference>
<dbReference type="AlphaFoldDB" id="A0A0R2NPY7"/>
<reference evidence="1 2" key="1">
    <citation type="journal article" date="2015" name="Genome Announc.">
        <title>Expanding the biotechnology potential of lactobacilli through comparative genomics of 213 strains and associated genera.</title>
        <authorList>
            <person name="Sun Z."/>
            <person name="Harris H.M."/>
            <person name="McCann A."/>
            <person name="Guo C."/>
            <person name="Argimon S."/>
            <person name="Zhang W."/>
            <person name="Yang X."/>
            <person name="Jeffery I.B."/>
            <person name="Cooney J.C."/>
            <person name="Kagawa T.F."/>
            <person name="Liu W."/>
            <person name="Song Y."/>
            <person name="Salvetti E."/>
            <person name="Wrobel A."/>
            <person name="Rasinkangas P."/>
            <person name="Parkhill J."/>
            <person name="Rea M.C."/>
            <person name="O'Sullivan O."/>
            <person name="Ritari J."/>
            <person name="Douillard F.P."/>
            <person name="Paul Ross R."/>
            <person name="Yang R."/>
            <person name="Briner A.E."/>
            <person name="Felis G.E."/>
            <person name="de Vos W.M."/>
            <person name="Barrangou R."/>
            <person name="Klaenhammer T.R."/>
            <person name="Caufield P.W."/>
            <person name="Cui Y."/>
            <person name="Zhang H."/>
            <person name="O'Toole P.W."/>
        </authorList>
    </citation>
    <scope>NUCLEOTIDE SEQUENCE [LARGE SCALE GENOMIC DNA]</scope>
    <source>
        <strain evidence="1 2">DSM 21115</strain>
    </source>
</reference>
<organism evidence="1 2">
    <name type="scientific">Lactiplantibacillus fabifermentans DSM 21115</name>
    <dbReference type="NCBI Taxonomy" id="1413187"/>
    <lineage>
        <taxon>Bacteria</taxon>
        <taxon>Bacillati</taxon>
        <taxon>Bacillota</taxon>
        <taxon>Bacilli</taxon>
        <taxon>Lactobacillales</taxon>
        <taxon>Lactobacillaceae</taxon>
        <taxon>Lactiplantibacillus</taxon>
    </lineage>
</organism>
<evidence type="ECO:0000313" key="2">
    <source>
        <dbReference type="Proteomes" id="UP000050920"/>
    </source>
</evidence>
<keyword evidence="2" id="KW-1185">Reference proteome</keyword>
<dbReference type="PANTHER" id="PTHR12526">
    <property type="entry name" value="GLYCOSYLTRANSFERASE"/>
    <property type="match status" value="1"/>
</dbReference>
<sequence>MLAMKVMLVVENLVMDGVKRATTVLGNALSTQAAVTFYALAQPPVFFKLQAPLIVAPRPADATINNFFGTRPLEKYAIQITDLIATLRNQKTDTVILPGGLLTSFAPAIKAALPNLNVIAWMHNNVNTYLNQYYVGMQTEFKLGLMAADTVVVLTDYDWEGYSRFNPHTVKIYNPLTLRPAEQPADLRQHTLAFTGRIDLQHKGVDYLVALARELPSDWRLAIAGSGKPHDMATFHRLVDELGVQDRIIYRGALQDVALQQHYRQASIFVMASRWEGMPLVIGEAMAMGLPVVSMWNTGSAEYLQDSQYGVLTPAQDIWGLWRGLWPLLAHIKQREYYAQQALLRSQDFTLARIVHQWWGLLTQQYLPQVIIQSTNDDADLIG</sequence>
<name>A0A0R2NPY7_9LACO</name>
<dbReference type="Pfam" id="PF13692">
    <property type="entry name" value="Glyco_trans_1_4"/>
    <property type="match status" value="1"/>
</dbReference>
<dbReference type="GO" id="GO:0016740">
    <property type="term" value="F:transferase activity"/>
    <property type="evidence" value="ECO:0007669"/>
    <property type="project" value="UniProtKB-KW"/>
</dbReference>
<dbReference type="Gene3D" id="3.40.50.2000">
    <property type="entry name" value="Glycogen Phosphorylase B"/>
    <property type="match status" value="2"/>
</dbReference>
<keyword evidence="1" id="KW-0808">Transferase</keyword>
<dbReference type="Proteomes" id="UP000050920">
    <property type="component" value="Unassembled WGS sequence"/>
</dbReference>
<accession>A0A0R2NPY7</accession>
<proteinExistence type="predicted"/>
<evidence type="ECO:0000313" key="1">
    <source>
        <dbReference type="EMBL" id="KRO27452.1"/>
    </source>
</evidence>
<gene>
    <name evidence="1" type="ORF">DY78_GL003199</name>
</gene>
<dbReference type="EMBL" id="AYGX02000079">
    <property type="protein sequence ID" value="KRO27452.1"/>
    <property type="molecule type" value="Genomic_DNA"/>
</dbReference>